<evidence type="ECO:0000313" key="2">
    <source>
        <dbReference type="Proteomes" id="UP000007264"/>
    </source>
</evidence>
<dbReference type="AlphaFoldDB" id="I0Z6K1"/>
<proteinExistence type="predicted"/>
<dbReference type="RefSeq" id="XP_005650814.1">
    <property type="nucleotide sequence ID" value="XM_005650757.1"/>
</dbReference>
<dbReference type="Proteomes" id="UP000007264">
    <property type="component" value="Unassembled WGS sequence"/>
</dbReference>
<gene>
    <name evidence="1" type="ORF">COCSUDRAFT_58813</name>
</gene>
<name>I0Z6K1_COCSC</name>
<dbReference type="KEGG" id="csl:COCSUDRAFT_58813"/>
<organism evidence="1 2">
    <name type="scientific">Coccomyxa subellipsoidea (strain C-169)</name>
    <name type="common">Green microalga</name>
    <dbReference type="NCBI Taxonomy" id="574566"/>
    <lineage>
        <taxon>Eukaryota</taxon>
        <taxon>Viridiplantae</taxon>
        <taxon>Chlorophyta</taxon>
        <taxon>core chlorophytes</taxon>
        <taxon>Trebouxiophyceae</taxon>
        <taxon>Trebouxiophyceae incertae sedis</taxon>
        <taxon>Coccomyxaceae</taxon>
        <taxon>Coccomyxa</taxon>
        <taxon>Coccomyxa subellipsoidea</taxon>
    </lineage>
</organism>
<dbReference type="EMBL" id="AGSI01000002">
    <property type="protein sequence ID" value="EIE26270.1"/>
    <property type="molecule type" value="Genomic_DNA"/>
</dbReference>
<comment type="caution">
    <text evidence="1">The sequence shown here is derived from an EMBL/GenBank/DDBJ whole genome shotgun (WGS) entry which is preliminary data.</text>
</comment>
<evidence type="ECO:0000313" key="1">
    <source>
        <dbReference type="EMBL" id="EIE26270.1"/>
    </source>
</evidence>
<dbReference type="GeneID" id="17044280"/>
<protein>
    <submittedName>
        <fullName evidence="1">Uncharacterized protein</fullName>
    </submittedName>
</protein>
<accession>I0Z6K1</accession>
<sequence>MSPDACHGKPLQALRHAAQPKWAEQDRVLQARLCSTVKTSKFVARTLGSQATPAQVHPKVFSTGGSSFTNTVAPSAVSMRCSSFFKKPNAGLHICFDRDSARVTEQLTRFAKGANVDCHLRIGKVSVTCSDLSSGHFRSNAFNSSSLESSAGQ</sequence>
<keyword evidence="2" id="KW-1185">Reference proteome</keyword>
<reference evidence="1 2" key="1">
    <citation type="journal article" date="2012" name="Genome Biol.">
        <title>The genome of the polar eukaryotic microalga coccomyxa subellipsoidea reveals traits of cold adaptation.</title>
        <authorList>
            <person name="Blanc G."/>
            <person name="Agarkova I."/>
            <person name="Grimwood J."/>
            <person name="Kuo A."/>
            <person name="Brueggeman A."/>
            <person name="Dunigan D."/>
            <person name="Gurnon J."/>
            <person name="Ladunga I."/>
            <person name="Lindquist E."/>
            <person name="Lucas S."/>
            <person name="Pangilinan J."/>
            <person name="Proschold T."/>
            <person name="Salamov A."/>
            <person name="Schmutz J."/>
            <person name="Weeks D."/>
            <person name="Yamada T."/>
            <person name="Claverie J.M."/>
            <person name="Grigoriev I."/>
            <person name="Van Etten J."/>
            <person name="Lomsadze A."/>
            <person name="Borodovsky M."/>
        </authorList>
    </citation>
    <scope>NUCLEOTIDE SEQUENCE [LARGE SCALE GENOMIC DNA]</scope>
    <source>
        <strain evidence="1 2">C-169</strain>
    </source>
</reference>